<protein>
    <submittedName>
        <fullName evidence="1">Condensation domain-containing protein</fullName>
    </submittedName>
</protein>
<dbReference type="Gene3D" id="3.30.559.30">
    <property type="entry name" value="Nonribosomal peptide synthetase, condensation domain"/>
    <property type="match status" value="1"/>
</dbReference>
<dbReference type="Gene3D" id="3.30.559.10">
    <property type="entry name" value="Chloramphenicol acetyltransferase-like domain"/>
    <property type="match status" value="1"/>
</dbReference>
<proteinExistence type="predicted"/>
<dbReference type="AlphaFoldDB" id="A0A2N3VHL9"/>
<dbReference type="InterPro" id="IPR023213">
    <property type="entry name" value="CAT-like_dom_sf"/>
</dbReference>
<evidence type="ECO:0000313" key="1">
    <source>
        <dbReference type="EMBL" id="PKV81104.1"/>
    </source>
</evidence>
<organism evidence="1 2">
    <name type="scientific">Nocardia fluminea</name>
    <dbReference type="NCBI Taxonomy" id="134984"/>
    <lineage>
        <taxon>Bacteria</taxon>
        <taxon>Bacillati</taxon>
        <taxon>Actinomycetota</taxon>
        <taxon>Actinomycetes</taxon>
        <taxon>Mycobacteriales</taxon>
        <taxon>Nocardiaceae</taxon>
        <taxon>Nocardia</taxon>
    </lineage>
</organism>
<comment type="caution">
    <text evidence="1">The sequence shown here is derived from an EMBL/GenBank/DDBJ whole genome shotgun (WGS) entry which is preliminary data.</text>
</comment>
<keyword evidence="2" id="KW-1185">Reference proteome</keyword>
<dbReference type="RefSeq" id="WP_170112196.1">
    <property type="nucleotide sequence ID" value="NZ_PJMW01000002.1"/>
</dbReference>
<reference evidence="1 2" key="1">
    <citation type="submission" date="2017-12" db="EMBL/GenBank/DDBJ databases">
        <title>Sequencing the genomes of 1000 Actinobacteria strains.</title>
        <authorList>
            <person name="Klenk H.-P."/>
        </authorList>
    </citation>
    <scope>NUCLEOTIDE SEQUENCE [LARGE SCALE GENOMIC DNA]</scope>
    <source>
        <strain evidence="1 2">DSM 44489</strain>
    </source>
</reference>
<dbReference type="EMBL" id="PJMW01000002">
    <property type="protein sequence ID" value="PKV81104.1"/>
    <property type="molecule type" value="Genomic_DNA"/>
</dbReference>
<name>A0A2N3VHL9_9NOCA</name>
<evidence type="ECO:0000313" key="2">
    <source>
        <dbReference type="Proteomes" id="UP000233766"/>
    </source>
</evidence>
<gene>
    <name evidence="1" type="ORF">ATK86_5558</name>
</gene>
<dbReference type="SUPFAM" id="SSF52777">
    <property type="entry name" value="CoA-dependent acyltransferases"/>
    <property type="match status" value="2"/>
</dbReference>
<dbReference type="Proteomes" id="UP000233766">
    <property type="component" value="Unassembled WGS sequence"/>
</dbReference>
<sequence>MIDEWAPQPGVLIEITPTDDAVGRMLDAPVSTVKPTAVQRFHLRHSYAERQRGNVPAAMCVRAFMLAGPLDEAALQRAAETFVRRHETLRSWFRPDSLAGTGFVRHLADDGPIGLRIADRVRYTRSADLREAVTRVVDAHAGRLHGVNTARWPAFFVCAVDHGTDCTVIFGVDHVNSDGNSLDQAIYELTTAYEAYRAGTVPELAEPGSFVEFARVEPDSLEAADTDIAAVRDLVAAMRRHPNGYPQPPIEFGLSGAETAPGTLSRTTLLDGTGAANFESRCHSSGAGFGAALFAALALTEAALDGRRIHEWLSLRSTRLEPRFATAQGWFVNIAPTRIERDEGDGFNELAAAAAAAVRATHVLGAIPMLDLLATEPAGIPPITPMVSYLDLRRLPSAGLPNLHAHHSFRFRRPMGRSTQTWFDRHADRVEVTMQHPDTPIARTTAARYLATLRETMTAIAQPHVMEVR</sequence>
<accession>A0A2N3VHL9</accession>